<accession>A0A813A2C1</accession>
<dbReference type="InterPro" id="IPR023696">
    <property type="entry name" value="Ureohydrolase_dom_sf"/>
</dbReference>
<keyword evidence="3" id="KW-1185">Reference proteome</keyword>
<proteinExistence type="predicted"/>
<comment type="caution">
    <text evidence="2">The sequence shown here is derived from an EMBL/GenBank/DDBJ whole genome shotgun (WGS) entry which is preliminary data.</text>
</comment>
<dbReference type="InterPro" id="IPR016177">
    <property type="entry name" value="DNA-bd_dom_sf"/>
</dbReference>
<feature type="compositionally biased region" description="Basic and acidic residues" evidence="1">
    <location>
        <begin position="199"/>
        <end position="211"/>
    </location>
</feature>
<dbReference type="EMBL" id="CAJNJA010053200">
    <property type="protein sequence ID" value="CAE7849599.1"/>
    <property type="molecule type" value="Genomic_DNA"/>
</dbReference>
<evidence type="ECO:0000313" key="3">
    <source>
        <dbReference type="Proteomes" id="UP000601435"/>
    </source>
</evidence>
<sequence length="322" mass="37025">MLPSLRRCLRPCGARFAGYQPRRAGPPTVYHEAYSPEWPVTHRFPMWKFKDLAELLVEEGLLESFSDFVTPQDPPDEWFTLAHEEEYYRGFIDSTLDPVRWRRIGHAMLGSPFGFCLPDKRAERAARQLRSGTSQFNGVHWHKRGKKFGVQVRYDGKLIHVGYFLNETEAACEFDKTLRSICRDPVRLKKSLNFPTKEEASYEEPLSERRSRGLKKSSKNRAKDVESLQRLQHRFSKSPEASDFEIANVPSLSRVDALFRPRGAKSGGLPLQLKSSSCHNYSGEYYFYAFSNTKGYEGMLLVLVALDRDIIWMVPGSEVSQT</sequence>
<protein>
    <recommendedName>
        <fullName evidence="4">AP2/ERF domain-containing protein</fullName>
    </recommendedName>
</protein>
<dbReference type="SUPFAM" id="SSF54171">
    <property type="entry name" value="DNA-binding domain"/>
    <property type="match status" value="1"/>
</dbReference>
<reference evidence="2" key="1">
    <citation type="submission" date="2021-02" db="EMBL/GenBank/DDBJ databases">
        <authorList>
            <person name="Dougan E. K."/>
            <person name="Rhodes N."/>
            <person name="Thang M."/>
            <person name="Chan C."/>
        </authorList>
    </citation>
    <scope>NUCLEOTIDE SEQUENCE</scope>
</reference>
<evidence type="ECO:0000256" key="1">
    <source>
        <dbReference type="SAM" id="MobiDB-lite"/>
    </source>
</evidence>
<dbReference type="AlphaFoldDB" id="A0A813A2C1"/>
<dbReference type="SUPFAM" id="SSF52768">
    <property type="entry name" value="Arginase/deacetylase"/>
    <property type="match status" value="1"/>
</dbReference>
<organism evidence="2 3">
    <name type="scientific">Symbiodinium necroappetens</name>
    <dbReference type="NCBI Taxonomy" id="1628268"/>
    <lineage>
        <taxon>Eukaryota</taxon>
        <taxon>Sar</taxon>
        <taxon>Alveolata</taxon>
        <taxon>Dinophyceae</taxon>
        <taxon>Suessiales</taxon>
        <taxon>Symbiodiniaceae</taxon>
        <taxon>Symbiodinium</taxon>
    </lineage>
</organism>
<evidence type="ECO:0000313" key="2">
    <source>
        <dbReference type="EMBL" id="CAE7849599.1"/>
    </source>
</evidence>
<name>A0A813A2C1_9DINO</name>
<feature type="region of interest" description="Disordered" evidence="1">
    <location>
        <begin position="199"/>
        <end position="225"/>
    </location>
</feature>
<evidence type="ECO:0008006" key="4">
    <source>
        <dbReference type="Google" id="ProtNLM"/>
    </source>
</evidence>
<gene>
    <name evidence="2" type="ORF">SNEC2469_LOCUS26285</name>
</gene>
<feature type="non-terminal residue" evidence="2">
    <location>
        <position position="1"/>
    </location>
</feature>
<dbReference type="Proteomes" id="UP000601435">
    <property type="component" value="Unassembled WGS sequence"/>
</dbReference>
<dbReference type="OrthoDB" id="437693at2759"/>
<dbReference type="GO" id="GO:0003677">
    <property type="term" value="F:DNA binding"/>
    <property type="evidence" value="ECO:0007669"/>
    <property type="project" value="InterPro"/>
</dbReference>